<reference evidence="2 3" key="1">
    <citation type="submission" date="2017-06" db="EMBL/GenBank/DDBJ databases">
        <title>Ant-infecting Ophiocordyceps genomes reveal a high diversity of potential behavioral manipulation genes and a possible major role for enterotoxins.</title>
        <authorList>
            <person name="De Bekker C."/>
            <person name="Evans H.C."/>
            <person name="Brachmann A."/>
            <person name="Hughes D.P."/>
        </authorList>
    </citation>
    <scope>NUCLEOTIDE SEQUENCE [LARGE SCALE GENOMIC DNA]</scope>
    <source>
        <strain evidence="2 3">Map16</strain>
    </source>
</reference>
<dbReference type="STRING" id="2004952.A0A2C5YST4"/>
<evidence type="ECO:0000313" key="3">
    <source>
        <dbReference type="Proteomes" id="UP000226431"/>
    </source>
</evidence>
<organism evidence="2 3">
    <name type="scientific">Ophiocordyceps camponoti-rufipedis</name>
    <dbReference type="NCBI Taxonomy" id="2004952"/>
    <lineage>
        <taxon>Eukaryota</taxon>
        <taxon>Fungi</taxon>
        <taxon>Dikarya</taxon>
        <taxon>Ascomycota</taxon>
        <taxon>Pezizomycotina</taxon>
        <taxon>Sordariomycetes</taxon>
        <taxon>Hypocreomycetidae</taxon>
        <taxon>Hypocreales</taxon>
        <taxon>Ophiocordycipitaceae</taxon>
        <taxon>Ophiocordyceps</taxon>
    </lineage>
</organism>
<keyword evidence="3" id="KW-1185">Reference proteome</keyword>
<name>A0A2C5YST4_9HYPO</name>
<protein>
    <submittedName>
        <fullName evidence="2">Uncharacterized protein</fullName>
    </submittedName>
</protein>
<proteinExistence type="predicted"/>
<sequence>MAPVRLWLSPDIGASLCVVEDKRLHRRSRELDHGRVVDATGRRLADTVVRPVPAVQKKPDWLGRAAKKPVKGSLNDILRQHAGLSLFVRPVGWTDLHAKLLRVEFCQLAPCQSPRPLMVAGSKPPRGFLRPSPTITTLSAALTEVLRPMVRPVVVVDPTAIHTVLSTLWPAPFTKPLLSPDLHLYFGHRVYYKAVRIPIMWNFPSASAPSDGHDPSQLPMMCYIGKTHLAMMRCSGSSRPAAAHNDPVMRLQRLRSKTLMPAEANHDAHFVAILVAMAQRHFYPSFMQFAKKEAMWRHPTRSTPQLKFCNLKLRLLTHDETTGEFIVYTATVTADFLDRFHRPWEAVRDEDGKVSGLVIEYTKIPIWPILGLRERLGKALGPDLVGLFDGSVMETWDSDSDSDSGTTESDEGQGRCRSKRKREPELVLDVFREGSSQETTEDEGAERLGLKRRRLGSGPAMGVTA</sequence>
<dbReference type="EMBL" id="NJES01000670">
    <property type="protein sequence ID" value="PHH70084.1"/>
    <property type="molecule type" value="Genomic_DNA"/>
</dbReference>
<evidence type="ECO:0000313" key="2">
    <source>
        <dbReference type="EMBL" id="PHH70084.1"/>
    </source>
</evidence>
<dbReference type="AlphaFoldDB" id="A0A2C5YST4"/>
<dbReference type="OrthoDB" id="5236816at2759"/>
<comment type="caution">
    <text evidence="2">The sequence shown here is derived from an EMBL/GenBank/DDBJ whole genome shotgun (WGS) entry which is preliminary data.</text>
</comment>
<gene>
    <name evidence="2" type="ORF">CDD80_6256</name>
</gene>
<feature type="region of interest" description="Disordered" evidence="1">
    <location>
        <begin position="396"/>
        <end position="465"/>
    </location>
</feature>
<dbReference type="Proteomes" id="UP000226431">
    <property type="component" value="Unassembled WGS sequence"/>
</dbReference>
<evidence type="ECO:0000256" key="1">
    <source>
        <dbReference type="SAM" id="MobiDB-lite"/>
    </source>
</evidence>
<accession>A0A2C5YST4</accession>